<dbReference type="Proteomes" id="UP000276055">
    <property type="component" value="Unassembled WGS sequence"/>
</dbReference>
<dbReference type="OrthoDB" id="9810794at2"/>
<comment type="subcellular location">
    <subcellularLocation>
        <location evidence="1">Cell inner membrane</location>
        <topology evidence="1">Multi-pass membrane protein</topology>
    </subcellularLocation>
    <subcellularLocation>
        <location evidence="11">Cell membrane</location>
        <topology evidence="11">Multi-pass membrane protein</topology>
    </subcellularLocation>
</comment>
<evidence type="ECO:0000256" key="7">
    <source>
        <dbReference type="ARBA" id="ARBA00022989"/>
    </source>
</evidence>
<evidence type="ECO:0000256" key="8">
    <source>
        <dbReference type="ARBA" id="ARBA00023136"/>
    </source>
</evidence>
<evidence type="ECO:0000256" key="11">
    <source>
        <dbReference type="RuleBase" id="RU363032"/>
    </source>
</evidence>
<dbReference type="PROSITE" id="PS50928">
    <property type="entry name" value="ABC_TM1"/>
    <property type="match status" value="1"/>
</dbReference>
<protein>
    <recommendedName>
        <fullName evidence="10">Spermidine/putrescine transport system permease protein PotC</fullName>
    </recommendedName>
</protein>
<evidence type="ECO:0000256" key="5">
    <source>
        <dbReference type="ARBA" id="ARBA00022519"/>
    </source>
</evidence>
<feature type="domain" description="ABC transmembrane type-1" evidence="12">
    <location>
        <begin position="69"/>
        <end position="267"/>
    </location>
</feature>
<dbReference type="EMBL" id="RBIR01000003">
    <property type="protein sequence ID" value="RKR20100.1"/>
    <property type="molecule type" value="Genomic_DNA"/>
</dbReference>
<gene>
    <name evidence="13" type="ORF">C8D78_1912</name>
</gene>
<accession>A0A495ESX9</accession>
<keyword evidence="8 11" id="KW-0472">Membrane</keyword>
<evidence type="ECO:0000256" key="4">
    <source>
        <dbReference type="ARBA" id="ARBA00022475"/>
    </source>
</evidence>
<dbReference type="InterPro" id="IPR051789">
    <property type="entry name" value="Bact_Polyamine_Transport"/>
</dbReference>
<feature type="transmembrane region" description="Helical" evidence="11">
    <location>
        <begin position="75"/>
        <end position="95"/>
    </location>
</feature>
<evidence type="ECO:0000259" key="12">
    <source>
        <dbReference type="PROSITE" id="PS50928"/>
    </source>
</evidence>
<keyword evidence="4" id="KW-1003">Cell membrane</keyword>
<name>A0A495ESX9_9MICC</name>
<keyword evidence="5" id="KW-0997">Cell inner membrane</keyword>
<evidence type="ECO:0000313" key="13">
    <source>
        <dbReference type="EMBL" id="RKR20100.1"/>
    </source>
</evidence>
<keyword evidence="6 11" id="KW-0812">Transmembrane</keyword>
<keyword evidence="7 11" id="KW-1133">Transmembrane helix</keyword>
<dbReference type="PANTHER" id="PTHR43848:SF5">
    <property type="entry name" value="SPERMIDINE_PUTRESCINE TRANSPORT SYSTEM PERMEASE PROTEIN POTC"/>
    <property type="match status" value="1"/>
</dbReference>
<feature type="transmembrane region" description="Helical" evidence="11">
    <location>
        <begin position="194"/>
        <end position="213"/>
    </location>
</feature>
<feature type="transmembrane region" description="Helical" evidence="11">
    <location>
        <begin position="12"/>
        <end position="39"/>
    </location>
</feature>
<comment type="similarity">
    <text evidence="2">Belongs to the binding-protein-dependent transport system permease family. CysTW subfamily.</text>
</comment>
<dbReference type="SUPFAM" id="SSF161098">
    <property type="entry name" value="MetI-like"/>
    <property type="match status" value="1"/>
</dbReference>
<feature type="transmembrane region" description="Helical" evidence="11">
    <location>
        <begin position="149"/>
        <end position="167"/>
    </location>
</feature>
<evidence type="ECO:0000256" key="9">
    <source>
        <dbReference type="ARBA" id="ARBA00037216"/>
    </source>
</evidence>
<dbReference type="RefSeq" id="WP_120952848.1">
    <property type="nucleotide sequence ID" value="NZ_RBIR01000003.1"/>
</dbReference>
<evidence type="ECO:0000256" key="3">
    <source>
        <dbReference type="ARBA" id="ARBA00022448"/>
    </source>
</evidence>
<dbReference type="InterPro" id="IPR000515">
    <property type="entry name" value="MetI-like"/>
</dbReference>
<dbReference type="PANTHER" id="PTHR43848">
    <property type="entry name" value="PUTRESCINE TRANSPORT SYSTEM PERMEASE PROTEIN POTI"/>
    <property type="match status" value="1"/>
</dbReference>
<evidence type="ECO:0000256" key="1">
    <source>
        <dbReference type="ARBA" id="ARBA00004429"/>
    </source>
</evidence>
<dbReference type="Gene3D" id="1.10.3720.10">
    <property type="entry name" value="MetI-like"/>
    <property type="match status" value="1"/>
</dbReference>
<comment type="function">
    <text evidence="9">Required for the activity of the bacterial periplasmic transport system of putrescine and spermidine.</text>
</comment>
<reference evidence="13 14" key="1">
    <citation type="submission" date="2018-10" db="EMBL/GenBank/DDBJ databases">
        <title>Genomic Encyclopedia of Type Strains, Phase IV (KMG-IV): sequencing the most valuable type-strain genomes for metagenomic binning, comparative biology and taxonomic classification.</title>
        <authorList>
            <person name="Goeker M."/>
        </authorList>
    </citation>
    <scope>NUCLEOTIDE SEQUENCE [LARGE SCALE GENOMIC DNA]</scope>
    <source>
        <strain evidence="13 14">DSM 25586</strain>
    </source>
</reference>
<evidence type="ECO:0000313" key="14">
    <source>
        <dbReference type="Proteomes" id="UP000276055"/>
    </source>
</evidence>
<organism evidence="13 14">
    <name type="scientific">Arthrobacter oryzae</name>
    <dbReference type="NCBI Taxonomy" id="409290"/>
    <lineage>
        <taxon>Bacteria</taxon>
        <taxon>Bacillati</taxon>
        <taxon>Actinomycetota</taxon>
        <taxon>Actinomycetes</taxon>
        <taxon>Micrococcales</taxon>
        <taxon>Micrococcaceae</taxon>
        <taxon>Arthrobacter</taxon>
    </lineage>
</organism>
<dbReference type="CDD" id="cd06261">
    <property type="entry name" value="TM_PBP2"/>
    <property type="match status" value="1"/>
</dbReference>
<evidence type="ECO:0000256" key="10">
    <source>
        <dbReference type="ARBA" id="ARBA00039580"/>
    </source>
</evidence>
<dbReference type="GO" id="GO:0005886">
    <property type="term" value="C:plasma membrane"/>
    <property type="evidence" value="ECO:0007669"/>
    <property type="project" value="UniProtKB-SubCell"/>
</dbReference>
<dbReference type="Pfam" id="PF00528">
    <property type="entry name" value="BPD_transp_1"/>
    <property type="match status" value="1"/>
</dbReference>
<feature type="transmembrane region" description="Helical" evidence="11">
    <location>
        <begin position="249"/>
        <end position="270"/>
    </location>
</feature>
<comment type="caution">
    <text evidence="13">The sequence shown here is derived from an EMBL/GenBank/DDBJ whole genome shotgun (WGS) entry which is preliminary data.</text>
</comment>
<evidence type="ECO:0000256" key="6">
    <source>
        <dbReference type="ARBA" id="ARBA00022692"/>
    </source>
</evidence>
<feature type="transmembrane region" description="Helical" evidence="11">
    <location>
        <begin position="102"/>
        <end position="129"/>
    </location>
</feature>
<dbReference type="AlphaFoldDB" id="A0A495ESX9"/>
<dbReference type="GO" id="GO:0055085">
    <property type="term" value="P:transmembrane transport"/>
    <property type="evidence" value="ECO:0007669"/>
    <property type="project" value="InterPro"/>
</dbReference>
<sequence>MSRGRPTPTDGVSIGLWTWGIIVFIFLFAPIITIVVYSFNAGRTLVVWDGFSLDPYVRAMADPTMASSVLTSIKAALGSAAFAAVIGTLAGIAAARRPGKWAAVFLVVVTLVLITPEIVDAIALLIWFVRMGGPFGPDNQFVDYGLMRLWFGHAIFSTAVVVLIVRARVSGMDESLEEAAADLYAPPWRRFRQITLPLVFPAVMVGFLLSFSLSLDNTIISSFVSVAGSTPWPVYVFSAVRGTLRPELASMSTVMLLLTVLSLAAVGFVLRRGGGSSSELTQALAGGKQ</sequence>
<keyword evidence="3 11" id="KW-0813">Transport</keyword>
<proteinExistence type="inferred from homology"/>
<evidence type="ECO:0000256" key="2">
    <source>
        <dbReference type="ARBA" id="ARBA00007069"/>
    </source>
</evidence>
<dbReference type="InterPro" id="IPR035906">
    <property type="entry name" value="MetI-like_sf"/>
</dbReference>